<dbReference type="GO" id="GO:0030224">
    <property type="term" value="P:monocyte differentiation"/>
    <property type="evidence" value="ECO:0007669"/>
    <property type="project" value="TreeGrafter"/>
</dbReference>
<dbReference type="InterPro" id="IPR003829">
    <property type="entry name" value="Pirin_N_dom"/>
</dbReference>
<evidence type="ECO:0000313" key="14">
    <source>
        <dbReference type="EMBL" id="KAJ1116780.1"/>
    </source>
</evidence>
<proteinExistence type="inferred from homology"/>
<comment type="similarity">
    <text evidence="2 11">Belongs to the pirin family.</text>
</comment>
<evidence type="ECO:0000256" key="11">
    <source>
        <dbReference type="RuleBase" id="RU003457"/>
    </source>
</evidence>
<evidence type="ECO:0000313" key="15">
    <source>
        <dbReference type="Proteomes" id="UP001066276"/>
    </source>
</evidence>
<evidence type="ECO:0000256" key="1">
    <source>
        <dbReference type="ARBA" id="ARBA00004123"/>
    </source>
</evidence>
<comment type="subcellular location">
    <subcellularLocation>
        <location evidence="1">Nucleus</location>
    </subcellularLocation>
</comment>
<evidence type="ECO:0000256" key="3">
    <source>
        <dbReference type="ARBA" id="ARBA00023242"/>
    </source>
</evidence>
<feature type="domain" description="Pirin C-terminal" evidence="13">
    <location>
        <begin position="426"/>
        <end position="508"/>
    </location>
</feature>
<dbReference type="SUPFAM" id="SSF51182">
    <property type="entry name" value="RmlC-like cupins"/>
    <property type="match status" value="1"/>
</dbReference>
<evidence type="ECO:0000256" key="9">
    <source>
        <dbReference type="ARBA" id="ARBA00069068"/>
    </source>
</evidence>
<dbReference type="GO" id="GO:0008127">
    <property type="term" value="F:quercetin 2,3-dioxygenase activity"/>
    <property type="evidence" value="ECO:0007669"/>
    <property type="project" value="UniProtKB-EC"/>
</dbReference>
<dbReference type="InterPro" id="IPR008778">
    <property type="entry name" value="Pirin_C_dom"/>
</dbReference>
<name>A0AAV7NVB0_PLEWA</name>
<dbReference type="InterPro" id="IPR014710">
    <property type="entry name" value="RmlC-like_jellyroll"/>
</dbReference>
<dbReference type="InterPro" id="IPR012093">
    <property type="entry name" value="Pirin"/>
</dbReference>
<keyword evidence="3" id="KW-0539">Nucleus</keyword>
<feature type="non-terminal residue" evidence="14">
    <location>
        <position position="508"/>
    </location>
</feature>
<dbReference type="PANTHER" id="PTHR13903:SF8">
    <property type="entry name" value="PIRIN"/>
    <property type="match status" value="1"/>
</dbReference>
<feature type="domain" description="Pirin N-terminal" evidence="12">
    <location>
        <begin position="277"/>
        <end position="373"/>
    </location>
</feature>
<accession>A0AAV7NVB0</accession>
<comment type="pathway">
    <text evidence="6">Flavonoid metabolism; quercetin degradation.</text>
</comment>
<dbReference type="Gene3D" id="2.60.120.10">
    <property type="entry name" value="Jelly Rolls"/>
    <property type="match status" value="2"/>
</dbReference>
<dbReference type="GO" id="GO:0005634">
    <property type="term" value="C:nucleus"/>
    <property type="evidence" value="ECO:0007669"/>
    <property type="project" value="UniProtKB-SubCell"/>
</dbReference>
<dbReference type="FunFam" id="2.60.120.10:FF:000055">
    <property type="entry name" value="pirin"/>
    <property type="match status" value="1"/>
</dbReference>
<evidence type="ECO:0000256" key="10">
    <source>
        <dbReference type="ARBA" id="ARBA00077684"/>
    </source>
</evidence>
<evidence type="ECO:0000256" key="2">
    <source>
        <dbReference type="ARBA" id="ARBA00008416"/>
    </source>
</evidence>
<comment type="subunit">
    <text evidence="7">May interact with NF1/CTF1. Interacts with BCL3. Identified in a complex comprised of PIR, BLC3, NFKB1 and target DNA.</text>
</comment>
<evidence type="ECO:0000256" key="7">
    <source>
        <dbReference type="ARBA" id="ARBA00064668"/>
    </source>
</evidence>
<protein>
    <recommendedName>
        <fullName evidence="9">Pirin</fullName>
        <ecNumber evidence="8">1.13.11.24</ecNumber>
    </recommendedName>
    <alternativeName>
        <fullName evidence="10">Probable quercetin 2,3-dioxygenase PIR</fullName>
    </alternativeName>
</protein>
<dbReference type="EC" id="1.13.11.24" evidence="8"/>
<dbReference type="CDD" id="cd02909">
    <property type="entry name" value="cupin_pirin_N"/>
    <property type="match status" value="1"/>
</dbReference>
<dbReference type="CDD" id="cd02247">
    <property type="entry name" value="cupin_pirin_C"/>
    <property type="match status" value="1"/>
</dbReference>
<comment type="function">
    <text evidence="5">Transcriptional coregulator of NF-kappa-B which facilitates binding of NF-kappa-B proteins to target kappa-B genes in a redox-state-dependent manner. May be required for efficient terminal myeloid maturation of hematopoietic cells. Has quercetin 2,3-dioxygenase activity (in vitro).</text>
</comment>
<evidence type="ECO:0000256" key="6">
    <source>
        <dbReference type="ARBA" id="ARBA00060642"/>
    </source>
</evidence>
<gene>
    <name evidence="14" type="ORF">NDU88_004986</name>
</gene>
<dbReference type="EMBL" id="JANPWB010000012">
    <property type="protein sequence ID" value="KAJ1116780.1"/>
    <property type="molecule type" value="Genomic_DNA"/>
</dbReference>
<dbReference type="PANTHER" id="PTHR13903">
    <property type="entry name" value="PIRIN-RELATED"/>
    <property type="match status" value="1"/>
</dbReference>
<dbReference type="InterPro" id="IPR011051">
    <property type="entry name" value="RmlC_Cupin_sf"/>
</dbReference>
<keyword evidence="15" id="KW-1185">Reference proteome</keyword>
<evidence type="ECO:0000259" key="12">
    <source>
        <dbReference type="Pfam" id="PF02678"/>
    </source>
</evidence>
<reference evidence="14" key="1">
    <citation type="journal article" date="2022" name="bioRxiv">
        <title>Sequencing and chromosome-scale assembly of the giantPleurodeles waltlgenome.</title>
        <authorList>
            <person name="Brown T."/>
            <person name="Elewa A."/>
            <person name="Iarovenko S."/>
            <person name="Subramanian E."/>
            <person name="Araus A.J."/>
            <person name="Petzold A."/>
            <person name="Susuki M."/>
            <person name="Suzuki K.-i.T."/>
            <person name="Hayashi T."/>
            <person name="Toyoda A."/>
            <person name="Oliveira C."/>
            <person name="Osipova E."/>
            <person name="Leigh N.D."/>
            <person name="Simon A."/>
            <person name="Yun M.H."/>
        </authorList>
    </citation>
    <scope>NUCLEOTIDE SEQUENCE</scope>
    <source>
        <strain evidence="14">20211129_DDA</strain>
        <tissue evidence="14">Liver</tissue>
    </source>
</reference>
<evidence type="ECO:0000259" key="13">
    <source>
        <dbReference type="Pfam" id="PF05726"/>
    </source>
</evidence>
<evidence type="ECO:0000256" key="5">
    <source>
        <dbReference type="ARBA" id="ARBA00054987"/>
    </source>
</evidence>
<organism evidence="14 15">
    <name type="scientific">Pleurodeles waltl</name>
    <name type="common">Iberian ribbed newt</name>
    <dbReference type="NCBI Taxonomy" id="8319"/>
    <lineage>
        <taxon>Eukaryota</taxon>
        <taxon>Metazoa</taxon>
        <taxon>Chordata</taxon>
        <taxon>Craniata</taxon>
        <taxon>Vertebrata</taxon>
        <taxon>Euteleostomi</taxon>
        <taxon>Amphibia</taxon>
        <taxon>Batrachia</taxon>
        <taxon>Caudata</taxon>
        <taxon>Salamandroidea</taxon>
        <taxon>Salamandridae</taxon>
        <taxon>Pleurodelinae</taxon>
        <taxon>Pleurodeles</taxon>
    </lineage>
</organism>
<dbReference type="AlphaFoldDB" id="A0AAV7NVB0"/>
<evidence type="ECO:0000256" key="4">
    <source>
        <dbReference type="ARBA" id="ARBA00050845"/>
    </source>
</evidence>
<comment type="caution">
    <text evidence="14">The sequence shown here is derived from an EMBL/GenBank/DDBJ whole genome shotgun (WGS) entry which is preliminary data.</text>
</comment>
<comment type="catalytic activity">
    <reaction evidence="4">
        <text>quercetin + O2 = 2-(3,4-dihydroxybenzoyloxy)-4,6-dihydroxybenzoate + CO</text>
        <dbReference type="Rhea" id="RHEA:15381"/>
        <dbReference type="ChEBI" id="CHEBI:15379"/>
        <dbReference type="ChEBI" id="CHEBI:17245"/>
        <dbReference type="ChEBI" id="CHEBI:57628"/>
        <dbReference type="ChEBI" id="CHEBI:57694"/>
        <dbReference type="EC" id="1.13.11.24"/>
    </reaction>
</comment>
<sequence>MKVQSDSWMEKTGVCDIPEEEKKKKYIKVQSDSWMEKTGVCDIPEEEKQNKKKIKREMQFEPPAKFLQSKGDPPMHWTRWKEEFLTYMKAIDDDDMSQERKKIILLHCLGSEGQMVFRTLPPVPIQDQADGVVDVFKEALTSIEENEWIRCEEEDLVLQEVKRYVRDGWPGQSSVAAEVEPFGKVKDELDIENELLFKNGKCIPPKGMQEGPVLEGPQMNQKFERLLLSKEGRPASSSVFFNFQILRCVAYCTKNRMTCRKVVKTLLSVEQSEGDGARVRRSIGRRELRNVDPFLLMDEFKGGMPGGFPDHPHRGFETVSYLLDGGSMAHEDFCGHTGKLNPGDLQWMTAGRGILHAEMPCSEEPAHGLQLWVNLRSSDKMIRPEYQELKSADIPKPSKDGVTVAVISGESLGVKSKVYTRTPTLYLDFKLDQGAKHVQPVTKGWTAFIYTLAGKVHVGPEGAQTMVEPHHTAVLDDGESVSFENKDPEKCHFVLIAGEPIGEPVVQH</sequence>
<dbReference type="Pfam" id="PF02678">
    <property type="entry name" value="Pirin"/>
    <property type="match status" value="1"/>
</dbReference>
<dbReference type="Pfam" id="PF05726">
    <property type="entry name" value="Pirin_C"/>
    <property type="match status" value="1"/>
</dbReference>
<dbReference type="Proteomes" id="UP001066276">
    <property type="component" value="Chromosome 8"/>
</dbReference>
<evidence type="ECO:0000256" key="8">
    <source>
        <dbReference type="ARBA" id="ARBA00066677"/>
    </source>
</evidence>